<dbReference type="AlphaFoldDB" id="A0A0F9K3B6"/>
<comment type="caution">
    <text evidence="1">The sequence shown here is derived from an EMBL/GenBank/DDBJ whole genome shotgun (WGS) entry which is preliminary data.</text>
</comment>
<accession>A0A0F9K3B6</accession>
<name>A0A0F9K3B6_9ZZZZ</name>
<sequence length="118" mass="12923">METTKPLTHKEFIAQGKTEAEWDVYAVEQNRLSREHGQQRTIELWQGEGVSGNDIANLLRTQGIAIPSTILKGLQHNDTVVSSTSVISRGMSRAEASTIHKWVSKQLIGVDATSSPAP</sequence>
<proteinExistence type="predicted"/>
<organism evidence="1">
    <name type="scientific">marine sediment metagenome</name>
    <dbReference type="NCBI Taxonomy" id="412755"/>
    <lineage>
        <taxon>unclassified sequences</taxon>
        <taxon>metagenomes</taxon>
        <taxon>ecological metagenomes</taxon>
    </lineage>
</organism>
<protein>
    <submittedName>
        <fullName evidence="1">Uncharacterized protein</fullName>
    </submittedName>
</protein>
<reference evidence="1" key="1">
    <citation type="journal article" date="2015" name="Nature">
        <title>Complex archaea that bridge the gap between prokaryotes and eukaryotes.</title>
        <authorList>
            <person name="Spang A."/>
            <person name="Saw J.H."/>
            <person name="Jorgensen S.L."/>
            <person name="Zaremba-Niedzwiedzka K."/>
            <person name="Martijn J."/>
            <person name="Lind A.E."/>
            <person name="van Eijk R."/>
            <person name="Schleper C."/>
            <person name="Guy L."/>
            <person name="Ettema T.J."/>
        </authorList>
    </citation>
    <scope>NUCLEOTIDE SEQUENCE</scope>
</reference>
<evidence type="ECO:0000313" key="1">
    <source>
        <dbReference type="EMBL" id="KKM76418.1"/>
    </source>
</evidence>
<gene>
    <name evidence="1" type="ORF">LCGC14_1380330</name>
</gene>
<dbReference type="EMBL" id="LAZR01008812">
    <property type="protein sequence ID" value="KKM76418.1"/>
    <property type="molecule type" value="Genomic_DNA"/>
</dbReference>